<sequence length="461" mass="47491">MRSRHRQRPGRCTVLPALLLVAAVLAAGGQEYDNPDYVNPEEAASSLERTRAADIITREQFPYCRCGRGISNNPYNLVLSSTRTLNDGSTRACYKVAEARKCSSLTANSRARACCNAVVGDLHKIEVEADLGCKGSVRGVSVNGKAGKSFEWVAGAGDPSAAVKVTSLKLNATSAVGSTICYTLGSPCASLEQLCLNRPSCRFALFTEASTSPDLGECCLLGNLELPAGSNGTTRRPPPAPLGPPPSPPLPRPLVRINVTLLRDISSADQPQGRRLQAAAAAGFDLAGCGMLAAQVNQLLRAAQPSPSWADRFQCAFFDDSRVVVQGLLPATTTAADIAWIYSSLSSTASVRTLAMSLGLTCRGSVLLEDSLGTTVVLSACPSGTPLLPSAPTLGPSAPPGMVLQRPPAPPIEREPAGPPPTRSSPGLPGSSPGSSPSLPGSSPGSSPSLPGSSPSLPGSS</sequence>
<evidence type="ECO:0000313" key="5">
    <source>
        <dbReference type="Proteomes" id="UP000236333"/>
    </source>
</evidence>
<feature type="chain" id="PRO_5014433371" description="Pherophorin domain-containing protein" evidence="2">
    <location>
        <begin position="27"/>
        <end position="461"/>
    </location>
</feature>
<dbReference type="OrthoDB" id="545772at2759"/>
<evidence type="ECO:0000313" key="4">
    <source>
        <dbReference type="EMBL" id="PNH00303.1"/>
    </source>
</evidence>
<comment type="caution">
    <text evidence="4">The sequence shown here is derived from an EMBL/GenBank/DDBJ whole genome shotgun (WGS) entry which is preliminary data.</text>
</comment>
<name>A0A2J7ZJ63_9CHLO</name>
<feature type="region of interest" description="Disordered" evidence="1">
    <location>
        <begin position="389"/>
        <end position="461"/>
    </location>
</feature>
<dbReference type="EMBL" id="PGGS01001522">
    <property type="protein sequence ID" value="PNH00303.1"/>
    <property type="molecule type" value="Genomic_DNA"/>
</dbReference>
<organism evidence="4 5">
    <name type="scientific">Tetrabaena socialis</name>
    <dbReference type="NCBI Taxonomy" id="47790"/>
    <lineage>
        <taxon>Eukaryota</taxon>
        <taxon>Viridiplantae</taxon>
        <taxon>Chlorophyta</taxon>
        <taxon>core chlorophytes</taxon>
        <taxon>Chlorophyceae</taxon>
        <taxon>CS clade</taxon>
        <taxon>Chlamydomonadales</taxon>
        <taxon>Tetrabaenaceae</taxon>
        <taxon>Tetrabaena</taxon>
    </lineage>
</organism>
<dbReference type="AlphaFoldDB" id="A0A2J7ZJ63"/>
<dbReference type="InterPro" id="IPR024616">
    <property type="entry name" value="Pherophorin"/>
</dbReference>
<keyword evidence="2" id="KW-0732">Signal</keyword>
<feature type="signal peptide" evidence="2">
    <location>
        <begin position="1"/>
        <end position="26"/>
    </location>
</feature>
<feature type="region of interest" description="Disordered" evidence="1">
    <location>
        <begin position="230"/>
        <end position="251"/>
    </location>
</feature>
<gene>
    <name evidence="4" type="ORF">TSOC_013883</name>
</gene>
<keyword evidence="5" id="KW-1185">Reference proteome</keyword>
<evidence type="ECO:0000259" key="3">
    <source>
        <dbReference type="Pfam" id="PF12499"/>
    </source>
</evidence>
<feature type="compositionally biased region" description="Pro residues" evidence="1">
    <location>
        <begin position="407"/>
        <end position="423"/>
    </location>
</feature>
<feature type="domain" description="Pherophorin" evidence="3">
    <location>
        <begin position="61"/>
        <end position="219"/>
    </location>
</feature>
<feature type="non-terminal residue" evidence="4">
    <location>
        <position position="461"/>
    </location>
</feature>
<dbReference type="Pfam" id="PF12499">
    <property type="entry name" value="DUF3707"/>
    <property type="match status" value="1"/>
</dbReference>
<evidence type="ECO:0000256" key="1">
    <source>
        <dbReference type="SAM" id="MobiDB-lite"/>
    </source>
</evidence>
<evidence type="ECO:0000256" key="2">
    <source>
        <dbReference type="SAM" id="SignalP"/>
    </source>
</evidence>
<feature type="compositionally biased region" description="Low complexity" evidence="1">
    <location>
        <begin position="424"/>
        <end position="461"/>
    </location>
</feature>
<reference evidence="4 5" key="1">
    <citation type="journal article" date="2017" name="Mol. Biol. Evol.">
        <title>The 4-celled Tetrabaena socialis nuclear genome reveals the essential components for genetic control of cell number at the origin of multicellularity in the volvocine lineage.</title>
        <authorList>
            <person name="Featherston J."/>
            <person name="Arakaki Y."/>
            <person name="Hanschen E.R."/>
            <person name="Ferris P.J."/>
            <person name="Michod R.E."/>
            <person name="Olson B.J.S.C."/>
            <person name="Nozaki H."/>
            <person name="Durand P.M."/>
        </authorList>
    </citation>
    <scope>NUCLEOTIDE SEQUENCE [LARGE SCALE GENOMIC DNA]</scope>
    <source>
        <strain evidence="4 5">NIES-571</strain>
    </source>
</reference>
<accession>A0A2J7ZJ63</accession>
<dbReference type="Proteomes" id="UP000236333">
    <property type="component" value="Unassembled WGS sequence"/>
</dbReference>
<protein>
    <recommendedName>
        <fullName evidence="3">Pherophorin domain-containing protein</fullName>
    </recommendedName>
</protein>
<proteinExistence type="predicted"/>
<feature type="compositionally biased region" description="Pro residues" evidence="1">
    <location>
        <begin position="236"/>
        <end position="251"/>
    </location>
</feature>